<keyword evidence="6" id="KW-0227">DNA damage</keyword>
<dbReference type="GO" id="GO:0005634">
    <property type="term" value="C:nucleus"/>
    <property type="evidence" value="ECO:0007669"/>
    <property type="project" value="UniProtKB-SubCell"/>
</dbReference>
<dbReference type="PROSITE" id="PS50290">
    <property type="entry name" value="PI3_4_KINASE_3"/>
    <property type="match status" value="1"/>
</dbReference>
<evidence type="ECO:0000313" key="15">
    <source>
        <dbReference type="EMBL" id="CEG44196.1"/>
    </source>
</evidence>
<dbReference type="InterPro" id="IPR018936">
    <property type="entry name" value="PI3/4_kinase_CS"/>
</dbReference>
<dbReference type="OrthoDB" id="381190at2759"/>
<dbReference type="Pfam" id="PF00454">
    <property type="entry name" value="PI3_PI4_kinase"/>
    <property type="match status" value="1"/>
</dbReference>
<dbReference type="EC" id="2.7.11.1" evidence="2"/>
<dbReference type="SMART" id="SM00146">
    <property type="entry name" value="PI3Kc"/>
    <property type="match status" value="1"/>
</dbReference>
<dbReference type="PROSITE" id="PS51190">
    <property type="entry name" value="FATC"/>
    <property type="match status" value="1"/>
</dbReference>
<dbReference type="SUPFAM" id="SSF56112">
    <property type="entry name" value="Protein kinase-like (PK-like)"/>
    <property type="match status" value="1"/>
</dbReference>
<protein>
    <recommendedName>
        <fullName evidence="2">non-specific serine/threonine protein kinase</fullName>
        <ecNumber evidence="2">2.7.11.1</ecNumber>
    </recommendedName>
</protein>
<comment type="catalytic activity">
    <reaction evidence="10">
        <text>L-threonyl-[protein] + ATP = O-phospho-L-threonyl-[protein] + ADP + H(+)</text>
        <dbReference type="Rhea" id="RHEA:46608"/>
        <dbReference type="Rhea" id="RHEA-COMP:11060"/>
        <dbReference type="Rhea" id="RHEA-COMP:11605"/>
        <dbReference type="ChEBI" id="CHEBI:15378"/>
        <dbReference type="ChEBI" id="CHEBI:30013"/>
        <dbReference type="ChEBI" id="CHEBI:30616"/>
        <dbReference type="ChEBI" id="CHEBI:61977"/>
        <dbReference type="ChEBI" id="CHEBI:456216"/>
        <dbReference type="EC" id="2.7.11.1"/>
    </reaction>
</comment>
<name>A0A0P1ARG6_PLAHL</name>
<evidence type="ECO:0000313" key="16">
    <source>
        <dbReference type="Proteomes" id="UP000054928"/>
    </source>
</evidence>
<sequence>MVARSERDAEWLKFSTLCNELRSVKNSKGVSAAVEKVQTYLSDNRSRQLVHRWRSWGYLLNCLLHVLKEEMRTYLSLNAGGHKRKIRPRIPQLRYWHYLRAELETAHVAADGPMLHLDPNGRDCIYQLFIFAVTVIDRQTTVDSDPNFETLVDKEAWLTVEILVQYRVYCAILDDKDWKNMLQLALGSISHKFDEKLIGDVNTAATRARVINYLIRNCPFDLKGDLLLGIVDEIESWFEAATSESMEREGDNLLLVIASTMLETLTDLTRMSFGSIGPYLLKRGRTILEFIVASNKARRNGLRGAPAEFLMLFFELYQHNVCPESELCYLTPVSLLREMKKLIHVALGPDEINTLMTHFNSAREQRLGNALGIDDQGIRHLACTADIIFYHDYLVTDLLTTSDSLMQDDDMCDPLIVGKKRLRSTSTVLAWETVIEQLFDSSRVVTQHLSMSSSSSASQRQTSTLSYLTRGSSMSQRTDAKQNNDAGSWLLLLLSILTRHGDYYVLNRIGDLMLVMQKLTDILTAKEMGKLQTLTLQVLIQLAALSARHRNVYLRDLNEYWATIWHTLLRTELPYIRITEGVGLARGQAGDTVLTLLNCCISFGLISESMIEAKSMELWNLPAFRQPSADTPVSRGDPMMADARTSIASMCTLLCLLRHVQVPPNIPTAGLQGTTSSLLGENLSEEHDMKLLQSLFDHLRDQVLWRKAAMEGNPTNSYTKGDWQTAISPLVYASVIQVLLRSKKFLTDTRDTIFAPELIRKLSANHVKQCESVANGEELNGFGIAFCMLETGLDHLSMAFPDTTGVRPHAHSLLLQAFLGRNSENNDLSWYNGIKLCAIKADDQFERLAVPPTLMNKLIPSQHTFHLSHDCFCKDQISQSIAIGRLARLQKNISYWFSHLLSEISSTLPSDGCNQTKGLRMLANLFDVGLVLAALYASEDSESAKNHQENNNRLRVLPLLKHFFTIVADHLKPSLIRQAQQSQSMSKSVLRTLRRLHTLIIILQGRDTIKKCCHPSAYPIELRFPPDLRLSIRAIVSTLEESLEILSGGAEMSHDTTIPVVSRQQTGFRSRGGTSGRPSSSQNTGQPIQKDWDVMDEGEDNDILRDHPPSNVLRKSIGLWCFRLILLLKKDSGLPSVKKHVVAIKFDPDFVLAVAVLLCGVVGPDSQEAFVTLIDYAADEGMRENGTMSTSRKGGPRAAIFLSQVLSALFLAGLMHEKRHNQHSERHNQHSERHNQHSERPPGILVDCAKRHLKSMANCRMKQSLRVARMAELQCLEVYFRLHSHEFIAFEEACICGLTDCDTSVRFVAARGLQTIYYMYPQGGEGIFQHFFSAQKSSLDELKSRQVAVTNKDEYLNDGDNFRFSRQKMVDTRLCVDMCLSVLLSLYVSACSTQTALVEVLIACVQIATVKTSLYCAGTPSLISRLLQAIAEFYAYANVSSLLDDHFCALWHHFIAASNRPLLIESEDRIEWIFNSPSAPLPNGKALIQQFPLSTLLGEDLSKSARRSHFMEKMDIIVSIGVFHCFISKDNNGNRGSQFEFVDELLSYFLQGYQLSEQQSDKVMSNCGVQLTTDLLAFSLILSAHRNPKLNQVAHQMTEVVKERVPLEHLEHAVVSKMTKFVIWDIVRIHDDQLVTQSDQWWNALKSFKENNPNFDWKLVNMAEMLCEFHVLLLRAQSFDPRAEYAVNCFNNFVLETRVAVANDAILQRLLLLICFQSIKNLAVRNRPRIGGILCRLVRDSCELYMKSADLFGKNLSFVVQEISEILFQCNVTSQRVLHLKVDDQAELEKVIFAVCNDLARGLGKYAIEIDLVPDGIATSLDKLNATLISHRVNLSELCQMEKESVGNIVLNTDDLAKLQLGEFIKKERSRGVRFYSPLVFCVTPCINSTKLLSRNQNQTSSFPDVRFSAVRTSIGLVRDTTGLTKKLFGELAFSLLHLSSSETFGRYDGNRDLCASLSNVLGELGALDACEYELSPSEQEAGLSCLYQRHFRRGSLCEVKTNYLQVMYESVLATLSSLFFEGAKHKSIYPSVLEKTLKTVKDVLSVDEGVTALARSKDKELKTFLEQFQCSPHSTWSSATLPDGEKCDFEFNLTYREFLELWTSVGELNFDTWICSLTSCLARVSSDPILKACSQLCAMRADMAIFLFPYALDNILRTTGDQKKIELIKAADVSEKNATLWMSKAASEGIRLILLELANFGMTSVGNSHSISGVSRRLQAVQLIIHGINFLRETEKARFVDSNGKCHHVSTNKGKGTKRLFSDASSSKMKPPENNLAYGYLVDVDPFIVAKAAVLVQMPYSAMQYVEMWLEMNLGGRIKSLSSLDNEEMVNKLRGILVKAYSFDSDSDGIYGVNDGRTMKSQLVKYDREGEYAKALPLYDVSLQFLNHQQQINEETMKTDSSLLFEGILASLHSLGYNHLLEGYLQSLQRLDLVKDHGSTSAHTLEHMYKRAWVSMQWDAALPRLSEPVISWNDQSCEKATPARFSQQQTIYESLRSIAHRDFPHLQHVMTNAKTNILRSIQLSLLSFESTKESFSALAHLQAIREIEELANLIQDSCPTQKESNSLTQATLGLSSQLNAFVDPQKEELTAMPLHERWQRRRGRIRGDFITTESLLALEEILIQVSEPSDGDQVTARLFLDLAALSRKAGRIAVAYRALYRLDQLHQRGSLSTFETVSWRIQKAKLLWTQQEPRSAIWSGKKLSSELTMHIQKQSLSATDTAALKLLHVKVLTMTGRWISCQRSESSQVVLEDFFQKATSIISSMDANALSSRPIDAAKAHFSLASFMSAMYQQVSSRVNSREWLAGKKVVQARHDELRELQTMEQSMQNENRAHIHTLNREVVYDMNERSKVEASVDQFLIGALYSYGKGLSLSPEAELDTVFRVLSLWLNNQRKADINRVFIEELIDLVPSYKFVPLSYQIISRISSSSDVGTFQIALRKLVMKLSLQHPHHTLVQLIALKNSGDVEGKGALQFRTNVGDAKAEGAKIYLTELLKTEQRELLENLDNITNAYIQLALFDTSEYHNQKKKIPLSKVPIFETNSGRSGTTSFDQCLRTHARRGESVVMPAVLTSNIEPQGDMDYSNIARMYSFEPQFSITDSGIHRPKIIFCYGSDGKRYKQLVKGHDDTRQDLVIEQVFDTMNQFLTKEKTTRNRRLRLRTYRVIPLSPIAGVLEWVENTVPWGSYLVGRTPKNLSAHERYHPHEWKHNECRQHLKNAPDKLAAFLEIEKNFTPVFHHFFLEKFPDASVWYRRRLAYVQSAAVTSIIGYILGIGDRHSQNILVHEETGELVHIDFGVVFDQGMALFTPETVPFRLTRDMVDGMGISGVDGVYSRCCEVTLQLLRKKSASVVTILEVFVHDPLYRWTLSPLKALRIQGEQNTKSMHTRSSGKFDGVDSMENTQAHAEPGSLDAAARALIRVKQKLEGYEDPNGSALSIEGQVKQLISIAQDPQNLCKLFPGWAPWL</sequence>
<dbReference type="Proteomes" id="UP000054928">
    <property type="component" value="Unassembled WGS sequence"/>
</dbReference>
<comment type="subcellular location">
    <subcellularLocation>
        <location evidence="1">Nucleus</location>
    </subcellularLocation>
</comment>
<keyword evidence="9" id="KW-0539">Nucleus</keyword>
<feature type="region of interest" description="Disordered" evidence="11">
    <location>
        <begin position="1220"/>
        <end position="1241"/>
    </location>
</feature>
<keyword evidence="4" id="KW-0808">Transferase</keyword>
<evidence type="ECO:0000256" key="6">
    <source>
        <dbReference type="ARBA" id="ARBA00022763"/>
    </source>
</evidence>
<dbReference type="EMBL" id="CCYD01000810">
    <property type="protein sequence ID" value="CEG44196.1"/>
    <property type="molecule type" value="Genomic_DNA"/>
</dbReference>
<dbReference type="InterPro" id="IPR003151">
    <property type="entry name" value="PIK-rel_kinase_FAT"/>
</dbReference>
<keyword evidence="8" id="KW-0067">ATP-binding</keyword>
<evidence type="ECO:0000256" key="11">
    <source>
        <dbReference type="SAM" id="MobiDB-lite"/>
    </source>
</evidence>
<dbReference type="RefSeq" id="XP_024580565.1">
    <property type="nucleotide sequence ID" value="XM_024730272.1"/>
</dbReference>
<evidence type="ECO:0000256" key="3">
    <source>
        <dbReference type="ARBA" id="ARBA00022527"/>
    </source>
</evidence>
<accession>A0A0P1ARG6</accession>
<dbReference type="PROSITE" id="PS51189">
    <property type="entry name" value="FAT"/>
    <property type="match status" value="1"/>
</dbReference>
<proteinExistence type="predicted"/>
<dbReference type="PROSITE" id="PS00916">
    <property type="entry name" value="PI3_4_KINASE_2"/>
    <property type="match status" value="1"/>
</dbReference>
<evidence type="ECO:0000259" key="13">
    <source>
        <dbReference type="PROSITE" id="PS51189"/>
    </source>
</evidence>
<evidence type="ECO:0000256" key="1">
    <source>
        <dbReference type="ARBA" id="ARBA00004123"/>
    </source>
</evidence>
<feature type="region of interest" description="Disordered" evidence="11">
    <location>
        <begin position="1056"/>
        <end position="1092"/>
    </location>
</feature>
<dbReference type="InterPro" id="IPR044107">
    <property type="entry name" value="PIKKc_ATM"/>
</dbReference>
<dbReference type="Gene3D" id="1.10.1070.11">
    <property type="entry name" value="Phosphatidylinositol 3-/4-kinase, catalytic domain"/>
    <property type="match status" value="1"/>
</dbReference>
<dbReference type="PANTHER" id="PTHR37079">
    <property type="entry name" value="SERINE/THREONINE-PROTEIN KINASE ATM"/>
    <property type="match status" value="1"/>
</dbReference>
<dbReference type="InterPro" id="IPR011009">
    <property type="entry name" value="Kinase-like_dom_sf"/>
</dbReference>
<evidence type="ECO:0000256" key="7">
    <source>
        <dbReference type="ARBA" id="ARBA00022777"/>
    </source>
</evidence>
<dbReference type="Pfam" id="PF02259">
    <property type="entry name" value="FAT"/>
    <property type="match status" value="1"/>
</dbReference>
<evidence type="ECO:0000256" key="2">
    <source>
        <dbReference type="ARBA" id="ARBA00012513"/>
    </source>
</evidence>
<feature type="compositionally biased region" description="Basic and acidic residues" evidence="11">
    <location>
        <begin position="1222"/>
        <end position="1240"/>
    </location>
</feature>
<keyword evidence="3" id="KW-0723">Serine/threonine-protein kinase</keyword>
<reference evidence="16" key="1">
    <citation type="submission" date="2014-09" db="EMBL/GenBank/DDBJ databases">
        <authorList>
            <person name="Sharma Rahul"/>
            <person name="Thines Marco"/>
        </authorList>
    </citation>
    <scope>NUCLEOTIDE SEQUENCE [LARGE SCALE GENOMIC DNA]</scope>
</reference>
<evidence type="ECO:0000256" key="8">
    <source>
        <dbReference type="ARBA" id="ARBA00022840"/>
    </source>
</evidence>
<dbReference type="InterPro" id="IPR000403">
    <property type="entry name" value="PI3/4_kinase_cat_dom"/>
</dbReference>
<dbReference type="GO" id="GO:0006281">
    <property type="term" value="P:DNA repair"/>
    <property type="evidence" value="ECO:0007669"/>
    <property type="project" value="InterPro"/>
</dbReference>
<dbReference type="InterPro" id="IPR036940">
    <property type="entry name" value="PI3/4_kinase_cat_sf"/>
</dbReference>
<evidence type="ECO:0000256" key="9">
    <source>
        <dbReference type="ARBA" id="ARBA00023242"/>
    </source>
</evidence>
<dbReference type="GO" id="GO:0004674">
    <property type="term" value="F:protein serine/threonine kinase activity"/>
    <property type="evidence" value="ECO:0007669"/>
    <property type="project" value="UniProtKB-KW"/>
</dbReference>
<dbReference type="InterPro" id="IPR038980">
    <property type="entry name" value="ATM_plant"/>
</dbReference>
<evidence type="ECO:0000259" key="14">
    <source>
        <dbReference type="PROSITE" id="PS51190"/>
    </source>
</evidence>
<keyword evidence="16" id="KW-1185">Reference proteome</keyword>
<dbReference type="SMART" id="SM01343">
    <property type="entry name" value="FATC"/>
    <property type="match status" value="1"/>
</dbReference>
<dbReference type="PANTHER" id="PTHR37079:SF4">
    <property type="entry name" value="SERINE_THREONINE-PROTEIN KINASE ATM"/>
    <property type="match status" value="1"/>
</dbReference>
<feature type="domain" description="FATC" evidence="14">
    <location>
        <begin position="3435"/>
        <end position="3467"/>
    </location>
</feature>
<organism evidence="15 16">
    <name type="scientific">Plasmopara halstedii</name>
    <name type="common">Downy mildew of sunflower</name>
    <dbReference type="NCBI Taxonomy" id="4781"/>
    <lineage>
        <taxon>Eukaryota</taxon>
        <taxon>Sar</taxon>
        <taxon>Stramenopiles</taxon>
        <taxon>Oomycota</taxon>
        <taxon>Peronosporomycetes</taxon>
        <taxon>Peronosporales</taxon>
        <taxon>Peronosporaceae</taxon>
        <taxon>Plasmopara</taxon>
    </lineage>
</organism>
<evidence type="ECO:0000259" key="12">
    <source>
        <dbReference type="PROSITE" id="PS50290"/>
    </source>
</evidence>
<feature type="compositionally biased region" description="Low complexity" evidence="11">
    <location>
        <begin position="1069"/>
        <end position="1081"/>
    </location>
</feature>
<dbReference type="GeneID" id="36409509"/>
<dbReference type="Gene3D" id="3.30.1010.10">
    <property type="entry name" value="Phosphatidylinositol 3-kinase Catalytic Subunit, Chain A, domain 4"/>
    <property type="match status" value="1"/>
</dbReference>
<dbReference type="STRING" id="4781.A0A0P1ARG6"/>
<dbReference type="InterPro" id="IPR003152">
    <property type="entry name" value="FATC_dom"/>
</dbReference>
<evidence type="ECO:0000256" key="10">
    <source>
        <dbReference type="ARBA" id="ARBA00047899"/>
    </source>
</evidence>
<dbReference type="CDD" id="cd05171">
    <property type="entry name" value="PIKKc_ATM"/>
    <property type="match status" value="1"/>
</dbReference>
<evidence type="ECO:0000256" key="5">
    <source>
        <dbReference type="ARBA" id="ARBA00022741"/>
    </source>
</evidence>
<dbReference type="InterPro" id="IPR014009">
    <property type="entry name" value="PIK_FAT"/>
</dbReference>
<feature type="domain" description="PI3K/PI4K catalytic" evidence="12">
    <location>
        <begin position="3095"/>
        <end position="3407"/>
    </location>
</feature>
<feature type="domain" description="FAT" evidence="13">
    <location>
        <begin position="2289"/>
        <end position="2966"/>
    </location>
</feature>
<evidence type="ECO:0000256" key="4">
    <source>
        <dbReference type="ARBA" id="ARBA00022679"/>
    </source>
</evidence>
<dbReference type="GO" id="GO:0005524">
    <property type="term" value="F:ATP binding"/>
    <property type="evidence" value="ECO:0007669"/>
    <property type="project" value="UniProtKB-KW"/>
</dbReference>
<keyword evidence="7 15" id="KW-0418">Kinase</keyword>
<dbReference type="OMA" id="QNENRAH"/>
<dbReference type="Pfam" id="PF02260">
    <property type="entry name" value="FATC"/>
    <property type="match status" value="1"/>
</dbReference>
<keyword evidence="5" id="KW-0547">Nucleotide-binding</keyword>